<dbReference type="SUPFAM" id="SSF53822">
    <property type="entry name" value="Periplasmic binding protein-like I"/>
    <property type="match status" value="1"/>
</dbReference>
<dbReference type="GO" id="GO:0000976">
    <property type="term" value="F:transcription cis-regulatory region binding"/>
    <property type="evidence" value="ECO:0007669"/>
    <property type="project" value="TreeGrafter"/>
</dbReference>
<keyword evidence="1" id="KW-0805">Transcription regulation</keyword>
<evidence type="ECO:0000313" key="5">
    <source>
        <dbReference type="EMBL" id="GLL12498.1"/>
    </source>
</evidence>
<dbReference type="Gene3D" id="1.10.260.40">
    <property type="entry name" value="lambda repressor-like DNA-binding domains"/>
    <property type="match status" value="1"/>
</dbReference>
<evidence type="ECO:0000259" key="4">
    <source>
        <dbReference type="PROSITE" id="PS50932"/>
    </source>
</evidence>
<keyword evidence="3" id="KW-0804">Transcription</keyword>
<accession>A0A9W6L3Q4</accession>
<dbReference type="Pfam" id="PF00356">
    <property type="entry name" value="LacI"/>
    <property type="match status" value="1"/>
</dbReference>
<dbReference type="InterPro" id="IPR046335">
    <property type="entry name" value="LacI/GalR-like_sensor"/>
</dbReference>
<dbReference type="PROSITE" id="PS00356">
    <property type="entry name" value="HTH_LACI_1"/>
    <property type="match status" value="1"/>
</dbReference>
<dbReference type="SMART" id="SM00354">
    <property type="entry name" value="HTH_LACI"/>
    <property type="match status" value="1"/>
</dbReference>
<dbReference type="Pfam" id="PF13377">
    <property type="entry name" value="Peripla_BP_3"/>
    <property type="match status" value="1"/>
</dbReference>
<feature type="domain" description="HTH lacI-type" evidence="4">
    <location>
        <begin position="1"/>
        <end position="55"/>
    </location>
</feature>
<dbReference type="InterPro" id="IPR000843">
    <property type="entry name" value="HTH_LacI"/>
</dbReference>
<gene>
    <name evidence="5" type="ORF">GCM10017577_36390</name>
</gene>
<dbReference type="Gene3D" id="3.40.50.2300">
    <property type="match status" value="2"/>
</dbReference>
<protein>
    <submittedName>
        <fullName evidence="5">LacI family transcriptional regulator</fullName>
    </submittedName>
</protein>
<dbReference type="EMBL" id="BSFQ01000014">
    <property type="protein sequence ID" value="GLL12498.1"/>
    <property type="molecule type" value="Genomic_DNA"/>
</dbReference>
<dbReference type="CDD" id="cd06267">
    <property type="entry name" value="PBP1_LacI_sugar_binding-like"/>
    <property type="match status" value="1"/>
</dbReference>
<reference evidence="5" key="1">
    <citation type="journal article" date="2014" name="Int. J. Syst. Evol. Microbiol.">
        <title>Complete genome sequence of Corynebacterium casei LMG S-19264T (=DSM 44701T), isolated from a smear-ripened cheese.</title>
        <authorList>
            <consortium name="US DOE Joint Genome Institute (JGI-PGF)"/>
            <person name="Walter F."/>
            <person name="Albersmeier A."/>
            <person name="Kalinowski J."/>
            <person name="Ruckert C."/>
        </authorList>
    </citation>
    <scope>NUCLEOTIDE SEQUENCE</scope>
    <source>
        <strain evidence="5">VKM Ac-1069</strain>
    </source>
</reference>
<dbReference type="Proteomes" id="UP001143463">
    <property type="component" value="Unassembled WGS sequence"/>
</dbReference>
<evidence type="ECO:0000256" key="1">
    <source>
        <dbReference type="ARBA" id="ARBA00023015"/>
    </source>
</evidence>
<evidence type="ECO:0000313" key="6">
    <source>
        <dbReference type="Proteomes" id="UP001143463"/>
    </source>
</evidence>
<dbReference type="PROSITE" id="PS50932">
    <property type="entry name" value="HTH_LACI_2"/>
    <property type="match status" value="1"/>
</dbReference>
<dbReference type="RefSeq" id="WP_051737709.1">
    <property type="nucleotide sequence ID" value="NZ_BAAAUZ010000029.1"/>
</dbReference>
<organism evidence="5 6">
    <name type="scientific">Pseudonocardia halophobica</name>
    <dbReference type="NCBI Taxonomy" id="29401"/>
    <lineage>
        <taxon>Bacteria</taxon>
        <taxon>Bacillati</taxon>
        <taxon>Actinomycetota</taxon>
        <taxon>Actinomycetes</taxon>
        <taxon>Pseudonocardiales</taxon>
        <taxon>Pseudonocardiaceae</taxon>
        <taxon>Pseudonocardia</taxon>
    </lineage>
</organism>
<keyword evidence="6" id="KW-1185">Reference proteome</keyword>
<keyword evidence="2" id="KW-0238">DNA-binding</keyword>
<evidence type="ECO:0000256" key="2">
    <source>
        <dbReference type="ARBA" id="ARBA00023125"/>
    </source>
</evidence>
<dbReference type="InterPro" id="IPR010982">
    <property type="entry name" value="Lambda_DNA-bd_dom_sf"/>
</dbReference>
<evidence type="ECO:0000256" key="3">
    <source>
        <dbReference type="ARBA" id="ARBA00023163"/>
    </source>
</evidence>
<sequence>MSDVARQAGVSRATASYVLNQTPGARIPEQTRAKVLAAAEALRYVPHVSARSLRRGRSDLVVGHVDGSSIMSDRLPFFGLVRIASEVRKAGYTFLIHGDPTVSGLAAARAWLALRPAAVVATLDRFTEESVAMLAEAGTVPVALGRRTSELTATVVLDDGELGRVAATRLADRGCRRIAVLGSYDDRAADLVLGNRIAEVLATAAERGLEARYVPMPPEVDAADRVVEEWRRGWMPDGVVGPSDRHAGLLLGALTDAGIDVPGRVAVIGMDDDPFCDLLRPRLTSVAGDLTGGDTPLAGVVLSAIEGRWDPGHAVRRFPAHVVERDSA</sequence>
<dbReference type="PANTHER" id="PTHR30146">
    <property type="entry name" value="LACI-RELATED TRANSCRIPTIONAL REPRESSOR"/>
    <property type="match status" value="1"/>
</dbReference>
<dbReference type="InterPro" id="IPR028082">
    <property type="entry name" value="Peripla_BP_I"/>
</dbReference>
<dbReference type="PANTHER" id="PTHR30146:SF153">
    <property type="entry name" value="LACTOSE OPERON REPRESSOR"/>
    <property type="match status" value="1"/>
</dbReference>
<dbReference type="AlphaFoldDB" id="A0A9W6L3Q4"/>
<name>A0A9W6L3Q4_9PSEU</name>
<dbReference type="SUPFAM" id="SSF47413">
    <property type="entry name" value="lambda repressor-like DNA-binding domains"/>
    <property type="match status" value="1"/>
</dbReference>
<reference evidence="5" key="2">
    <citation type="submission" date="2023-01" db="EMBL/GenBank/DDBJ databases">
        <authorList>
            <person name="Sun Q."/>
            <person name="Evtushenko L."/>
        </authorList>
    </citation>
    <scope>NUCLEOTIDE SEQUENCE</scope>
    <source>
        <strain evidence="5">VKM Ac-1069</strain>
    </source>
</reference>
<proteinExistence type="predicted"/>
<dbReference type="GO" id="GO:0003700">
    <property type="term" value="F:DNA-binding transcription factor activity"/>
    <property type="evidence" value="ECO:0007669"/>
    <property type="project" value="TreeGrafter"/>
</dbReference>
<dbReference type="CDD" id="cd01392">
    <property type="entry name" value="HTH_LacI"/>
    <property type="match status" value="1"/>
</dbReference>
<comment type="caution">
    <text evidence="5">The sequence shown here is derived from an EMBL/GenBank/DDBJ whole genome shotgun (WGS) entry which is preliminary data.</text>
</comment>